<reference evidence="6 7" key="1">
    <citation type="journal article" date="2018" name="Science">
        <title>The opium poppy genome and morphinan production.</title>
        <authorList>
            <person name="Guo L."/>
            <person name="Winzer T."/>
            <person name="Yang X."/>
            <person name="Li Y."/>
            <person name="Ning Z."/>
            <person name="He Z."/>
            <person name="Teodor R."/>
            <person name="Lu Y."/>
            <person name="Bowser T.A."/>
            <person name="Graham I.A."/>
            <person name="Ye K."/>
        </authorList>
    </citation>
    <scope>NUCLEOTIDE SEQUENCE [LARGE SCALE GENOMIC DNA]</scope>
    <source>
        <strain evidence="7">cv. HN1</strain>
        <tissue evidence="6">Leaves</tissue>
    </source>
</reference>
<protein>
    <recommendedName>
        <fullName evidence="5">CW-type domain-containing protein</fullName>
    </recommendedName>
</protein>
<evidence type="ECO:0000256" key="4">
    <source>
        <dbReference type="SAM" id="MobiDB-lite"/>
    </source>
</evidence>
<evidence type="ECO:0000313" key="7">
    <source>
        <dbReference type="Proteomes" id="UP000316621"/>
    </source>
</evidence>
<feature type="compositionally biased region" description="Basic residues" evidence="4">
    <location>
        <begin position="145"/>
        <end position="161"/>
    </location>
</feature>
<organism evidence="6 7">
    <name type="scientific">Papaver somniferum</name>
    <name type="common">Opium poppy</name>
    <dbReference type="NCBI Taxonomy" id="3469"/>
    <lineage>
        <taxon>Eukaryota</taxon>
        <taxon>Viridiplantae</taxon>
        <taxon>Streptophyta</taxon>
        <taxon>Embryophyta</taxon>
        <taxon>Tracheophyta</taxon>
        <taxon>Spermatophyta</taxon>
        <taxon>Magnoliopsida</taxon>
        <taxon>Ranunculales</taxon>
        <taxon>Papaveraceae</taxon>
        <taxon>Papaveroideae</taxon>
        <taxon>Papaver</taxon>
    </lineage>
</organism>
<keyword evidence="3" id="KW-0862">Zinc</keyword>
<evidence type="ECO:0000259" key="5">
    <source>
        <dbReference type="PROSITE" id="PS51050"/>
    </source>
</evidence>
<dbReference type="GO" id="GO:0008270">
    <property type="term" value="F:zinc ion binding"/>
    <property type="evidence" value="ECO:0007669"/>
    <property type="project" value="UniProtKB-KW"/>
</dbReference>
<dbReference type="AlphaFoldDB" id="A0A4Y7JBH3"/>
<keyword evidence="7" id="KW-1185">Reference proteome</keyword>
<name>A0A4Y7JBH3_PAPSO</name>
<dbReference type="Gramene" id="RZC58463">
    <property type="protein sequence ID" value="RZC58463"/>
    <property type="gene ID" value="C5167_005761"/>
</dbReference>
<proteinExistence type="predicted"/>
<gene>
    <name evidence="6" type="ORF">C5167_005761</name>
</gene>
<dbReference type="Proteomes" id="UP000316621">
    <property type="component" value="Chromosome 4"/>
</dbReference>
<evidence type="ECO:0000313" key="6">
    <source>
        <dbReference type="EMBL" id="RZC58463.1"/>
    </source>
</evidence>
<sequence>MKPENYAGYENNDKRYDMRARSPKNYFAKKRKEEISNWIQCDRCEAWRRINRKFNARKLPDTWQCREFLYNGNCREPGHIMEGGERVISAVTDSRQLPKRRRRRMPSKKSARQLYKDYKKLLDTVIAFGSKLHRFTKFRVKRVKTPVKRKARKSPKVRRRLSSQQTASSKEDNLEGYSNQMPLVIRPYILKICDVPEDGHCGFHVVHRALTALGDKITGDPVNFVRRRMVATLQGNRGMFEEILKVWNVDDVDGLVRRLQPISNEAACGVGRWMRMPECGFLIAETFKCAVHYFSPVVRYTFVPSRSGLQIGSYRCITMGHVNHNNFISLKLKVGSPLPPSPSDLPCWKYVRSDFSFEWYAPIQKQIDSWAITEASMGYHCEEVPLENESSCTRSGNHANDVGSNGAELASHLSAEHDQEELDSENDVSTRAVIGDDNNVRSAVTTISPHLRESQLRDRSQFNGRVLDQFVPTDDEFVPQLNPVSRRSSMDGPPIGQRFSSGQNDVRSDAHLSHQPGFALESGASLLDDHVQSLPREDLVFQICCPNDKLGRIMGENGLIELLRGDIGVDVAASDI</sequence>
<dbReference type="Gene3D" id="3.30.40.100">
    <property type="match status" value="1"/>
</dbReference>
<evidence type="ECO:0000256" key="2">
    <source>
        <dbReference type="ARBA" id="ARBA00022771"/>
    </source>
</evidence>
<dbReference type="CDD" id="cd22744">
    <property type="entry name" value="OTU"/>
    <property type="match status" value="1"/>
</dbReference>
<dbReference type="EMBL" id="CM010718">
    <property type="protein sequence ID" value="RZC58463.1"/>
    <property type="molecule type" value="Genomic_DNA"/>
</dbReference>
<accession>A0A4Y7JBH3</accession>
<evidence type="ECO:0000256" key="3">
    <source>
        <dbReference type="ARBA" id="ARBA00022833"/>
    </source>
</evidence>
<dbReference type="STRING" id="3469.A0A4Y7JBH3"/>
<feature type="region of interest" description="Disordered" evidence="4">
    <location>
        <begin position="483"/>
        <end position="507"/>
    </location>
</feature>
<dbReference type="PROSITE" id="PS51050">
    <property type="entry name" value="ZF_CW"/>
    <property type="match status" value="1"/>
</dbReference>
<feature type="region of interest" description="Disordered" evidence="4">
    <location>
        <begin position="145"/>
        <end position="174"/>
    </location>
</feature>
<dbReference type="InterPro" id="IPR011124">
    <property type="entry name" value="Znf_CW"/>
</dbReference>
<dbReference type="Pfam" id="PF07496">
    <property type="entry name" value="zf-CW"/>
    <property type="match status" value="1"/>
</dbReference>
<evidence type="ECO:0000256" key="1">
    <source>
        <dbReference type="ARBA" id="ARBA00022723"/>
    </source>
</evidence>
<feature type="domain" description="CW-type" evidence="5">
    <location>
        <begin position="32"/>
        <end position="82"/>
    </location>
</feature>
<keyword evidence="1" id="KW-0479">Metal-binding</keyword>
<keyword evidence="2" id="KW-0863">Zinc-finger</keyword>